<keyword evidence="1" id="KW-1133">Transmembrane helix</keyword>
<reference evidence="2 3" key="1">
    <citation type="submission" date="2023-08" db="EMBL/GenBank/DDBJ databases">
        <title>Mesonia sp. MT50, isolated from deep-sea sediment of the Mariana Trench.</title>
        <authorList>
            <person name="Fu H."/>
        </authorList>
    </citation>
    <scope>NUCLEOTIDE SEQUENCE [LARGE SCALE GENOMIC DNA]</scope>
    <source>
        <strain evidence="2 3">MT50</strain>
    </source>
</reference>
<dbReference type="RefSeq" id="WP_308865242.1">
    <property type="nucleotide sequence ID" value="NZ_JAVHUL010000035.1"/>
</dbReference>
<evidence type="ECO:0000313" key="2">
    <source>
        <dbReference type="EMBL" id="MDQ7918248.1"/>
    </source>
</evidence>
<organism evidence="2 3">
    <name type="scientific">Mesonia profundi</name>
    <dbReference type="NCBI Taxonomy" id="3070998"/>
    <lineage>
        <taxon>Bacteria</taxon>
        <taxon>Pseudomonadati</taxon>
        <taxon>Bacteroidota</taxon>
        <taxon>Flavobacteriia</taxon>
        <taxon>Flavobacteriales</taxon>
        <taxon>Flavobacteriaceae</taxon>
        <taxon>Mesonia</taxon>
    </lineage>
</organism>
<comment type="caution">
    <text evidence="2">The sequence shown here is derived from an EMBL/GenBank/DDBJ whole genome shotgun (WGS) entry which is preliminary data.</text>
</comment>
<accession>A0ABU1A3G9</accession>
<keyword evidence="1" id="KW-0472">Membrane</keyword>
<gene>
    <name evidence="2" type="ORF">RBU60_11735</name>
</gene>
<evidence type="ECO:0008006" key="4">
    <source>
        <dbReference type="Google" id="ProtNLM"/>
    </source>
</evidence>
<dbReference type="EMBL" id="JAVHUL010000035">
    <property type="protein sequence ID" value="MDQ7918248.1"/>
    <property type="molecule type" value="Genomic_DNA"/>
</dbReference>
<protein>
    <recommendedName>
        <fullName evidence="4">Anti-sigma factor</fullName>
    </recommendedName>
</protein>
<feature type="transmembrane region" description="Helical" evidence="1">
    <location>
        <begin position="43"/>
        <end position="62"/>
    </location>
</feature>
<keyword evidence="3" id="KW-1185">Reference proteome</keyword>
<evidence type="ECO:0000256" key="1">
    <source>
        <dbReference type="SAM" id="Phobius"/>
    </source>
</evidence>
<proteinExistence type="predicted"/>
<evidence type="ECO:0000313" key="3">
    <source>
        <dbReference type="Proteomes" id="UP001230915"/>
    </source>
</evidence>
<keyword evidence="1" id="KW-0812">Transmembrane</keyword>
<sequence>MAKIDEKVKKELKERTIAPSAGSWAQLSSQLETQDKKKGSYKWYLGIAASFLAGILIASFFGNGNETEIQVVNAQEKTVPKSAIEKKENIFATEIEGELVYDSQLLKEVIGDLPEDTVEESTSQPKFALENKKTNLHKNQRIAKARTKPSTSAKSEKQRSLIALKTAEEEKTESGMTENQAALLAQVEDEEIDALLENARRNVRLRQFSNPYARVSAKELLQNIEVEDKESFKEKVLLALESGFQHVKSSVIK</sequence>
<dbReference type="Proteomes" id="UP001230915">
    <property type="component" value="Unassembled WGS sequence"/>
</dbReference>
<name>A0ABU1A3G9_9FLAO</name>